<gene>
    <name evidence="8" type="ORF">RJ639_004350</name>
</gene>
<dbReference type="Proteomes" id="UP001188597">
    <property type="component" value="Unassembled WGS sequence"/>
</dbReference>
<keyword evidence="9" id="KW-1185">Reference proteome</keyword>
<keyword evidence="5 7" id="KW-0472">Membrane</keyword>
<reference evidence="8" key="1">
    <citation type="submission" date="2022-12" db="EMBL/GenBank/DDBJ databases">
        <title>Draft genome assemblies for two species of Escallonia (Escalloniales).</title>
        <authorList>
            <person name="Chanderbali A."/>
            <person name="Dervinis C."/>
            <person name="Anghel I."/>
            <person name="Soltis D."/>
            <person name="Soltis P."/>
            <person name="Zapata F."/>
        </authorList>
    </citation>
    <scope>NUCLEOTIDE SEQUENCE</scope>
    <source>
        <strain evidence="8">UCBG64.0493</strain>
        <tissue evidence="8">Leaf</tissue>
    </source>
</reference>
<dbReference type="EMBL" id="JAVXUP010000902">
    <property type="protein sequence ID" value="KAK3019063.1"/>
    <property type="molecule type" value="Genomic_DNA"/>
</dbReference>
<feature type="region of interest" description="Disordered" evidence="6">
    <location>
        <begin position="1"/>
        <end position="27"/>
    </location>
</feature>
<feature type="compositionally biased region" description="Low complexity" evidence="6">
    <location>
        <begin position="12"/>
        <end position="27"/>
    </location>
</feature>
<evidence type="ECO:0000313" key="9">
    <source>
        <dbReference type="Proteomes" id="UP001188597"/>
    </source>
</evidence>
<evidence type="ECO:0000256" key="4">
    <source>
        <dbReference type="ARBA" id="ARBA00022989"/>
    </source>
</evidence>
<protein>
    <recommendedName>
        <fullName evidence="10">Protein RER1</fullName>
    </recommendedName>
</protein>
<proteinExistence type="inferred from homology"/>
<keyword evidence="4 7" id="KW-1133">Transmembrane helix</keyword>
<dbReference type="AlphaFoldDB" id="A0AA89AY76"/>
<evidence type="ECO:0000256" key="7">
    <source>
        <dbReference type="SAM" id="Phobius"/>
    </source>
</evidence>
<feature type="transmembrane region" description="Helical" evidence="7">
    <location>
        <begin position="133"/>
        <end position="151"/>
    </location>
</feature>
<name>A0AA89AY76_9ASTE</name>
<comment type="similarity">
    <text evidence="2">Belongs to the RER1 family.</text>
</comment>
<sequence>MMVAGAGDSPSAEELPLPTSTTPAATTTSQWSFNPSSQYQHLLDKSTPFVLHRWIAFSALATIYVVRVCWIQGYYLVSYALGIFILNLLIQFLSPRVDPELETASESNDGPILPVRSSDEYRPFVRRLPEFKFWYLMTKAFCIAFLMTFFAIFDVPVFWPILLIYWIVLFFLTMRKQIEHMIKHKYVPFSLGKQRYGKKREPLADNESLLPED</sequence>
<dbReference type="GO" id="GO:0006890">
    <property type="term" value="P:retrograde vesicle-mediated transport, Golgi to endoplasmic reticulum"/>
    <property type="evidence" value="ECO:0007669"/>
    <property type="project" value="TreeGrafter"/>
</dbReference>
<accession>A0AA89AY76</accession>
<comment type="subcellular location">
    <subcellularLocation>
        <location evidence="1">Membrane</location>
        <topology evidence="1">Multi-pass membrane protein</topology>
    </subcellularLocation>
</comment>
<organism evidence="8 9">
    <name type="scientific">Escallonia herrerae</name>
    <dbReference type="NCBI Taxonomy" id="1293975"/>
    <lineage>
        <taxon>Eukaryota</taxon>
        <taxon>Viridiplantae</taxon>
        <taxon>Streptophyta</taxon>
        <taxon>Embryophyta</taxon>
        <taxon>Tracheophyta</taxon>
        <taxon>Spermatophyta</taxon>
        <taxon>Magnoliopsida</taxon>
        <taxon>eudicotyledons</taxon>
        <taxon>Gunneridae</taxon>
        <taxon>Pentapetalae</taxon>
        <taxon>asterids</taxon>
        <taxon>campanulids</taxon>
        <taxon>Escalloniales</taxon>
        <taxon>Escalloniaceae</taxon>
        <taxon>Escallonia</taxon>
    </lineage>
</organism>
<comment type="caution">
    <text evidence="8">The sequence shown here is derived from an EMBL/GenBank/DDBJ whole genome shotgun (WGS) entry which is preliminary data.</text>
</comment>
<dbReference type="InterPro" id="IPR004932">
    <property type="entry name" value="Rer1"/>
</dbReference>
<evidence type="ECO:0000256" key="5">
    <source>
        <dbReference type="ARBA" id="ARBA00023136"/>
    </source>
</evidence>
<dbReference type="GO" id="GO:0006621">
    <property type="term" value="P:protein retention in ER lumen"/>
    <property type="evidence" value="ECO:0007669"/>
    <property type="project" value="TreeGrafter"/>
</dbReference>
<evidence type="ECO:0000313" key="8">
    <source>
        <dbReference type="EMBL" id="KAK3019063.1"/>
    </source>
</evidence>
<dbReference type="Pfam" id="PF03248">
    <property type="entry name" value="Rer1"/>
    <property type="match status" value="1"/>
</dbReference>
<keyword evidence="3 7" id="KW-0812">Transmembrane</keyword>
<dbReference type="GO" id="GO:0000139">
    <property type="term" value="C:Golgi membrane"/>
    <property type="evidence" value="ECO:0007669"/>
    <property type="project" value="TreeGrafter"/>
</dbReference>
<evidence type="ECO:0000256" key="2">
    <source>
        <dbReference type="ARBA" id="ARBA00006070"/>
    </source>
</evidence>
<feature type="transmembrane region" description="Helical" evidence="7">
    <location>
        <begin position="50"/>
        <end position="67"/>
    </location>
</feature>
<evidence type="ECO:0000256" key="6">
    <source>
        <dbReference type="SAM" id="MobiDB-lite"/>
    </source>
</evidence>
<evidence type="ECO:0000256" key="1">
    <source>
        <dbReference type="ARBA" id="ARBA00004141"/>
    </source>
</evidence>
<evidence type="ECO:0008006" key="10">
    <source>
        <dbReference type="Google" id="ProtNLM"/>
    </source>
</evidence>
<dbReference type="PANTHER" id="PTHR10743">
    <property type="entry name" value="PROTEIN RER1"/>
    <property type="match status" value="1"/>
</dbReference>
<dbReference type="GO" id="GO:0005783">
    <property type="term" value="C:endoplasmic reticulum"/>
    <property type="evidence" value="ECO:0007669"/>
    <property type="project" value="GOC"/>
</dbReference>
<feature type="transmembrane region" description="Helical" evidence="7">
    <location>
        <begin position="157"/>
        <end position="174"/>
    </location>
</feature>
<dbReference type="PANTHER" id="PTHR10743:SF28">
    <property type="entry name" value="PROTEIN RER1C"/>
    <property type="match status" value="1"/>
</dbReference>
<evidence type="ECO:0000256" key="3">
    <source>
        <dbReference type="ARBA" id="ARBA00022692"/>
    </source>
</evidence>